<organism evidence="4 5">
    <name type="scientific">Eutrema salsugineum</name>
    <name type="common">Saltwater cress</name>
    <name type="synonym">Sisymbrium salsugineum</name>
    <dbReference type="NCBI Taxonomy" id="72664"/>
    <lineage>
        <taxon>Eukaryota</taxon>
        <taxon>Viridiplantae</taxon>
        <taxon>Streptophyta</taxon>
        <taxon>Embryophyta</taxon>
        <taxon>Tracheophyta</taxon>
        <taxon>Spermatophyta</taxon>
        <taxon>Magnoliopsida</taxon>
        <taxon>eudicotyledons</taxon>
        <taxon>Gunneridae</taxon>
        <taxon>Pentapetalae</taxon>
        <taxon>rosids</taxon>
        <taxon>malvids</taxon>
        <taxon>Brassicales</taxon>
        <taxon>Brassicaceae</taxon>
        <taxon>Eutremeae</taxon>
        <taxon>Eutrema</taxon>
    </lineage>
</organism>
<evidence type="ECO:0000256" key="1">
    <source>
        <dbReference type="ARBA" id="ARBA00004236"/>
    </source>
</evidence>
<dbReference type="EMBL" id="KI517609">
    <property type="protein sequence ID" value="ESQ37185.1"/>
    <property type="molecule type" value="Genomic_DNA"/>
</dbReference>
<comment type="subcellular location">
    <subcellularLocation>
        <location evidence="1">Cell membrane</location>
    </subcellularLocation>
</comment>
<protein>
    <recommendedName>
        <fullName evidence="3">Protein kinase domain-containing protein</fullName>
    </recommendedName>
</protein>
<dbReference type="PROSITE" id="PS50011">
    <property type="entry name" value="PROTEIN_KINASE_DOM"/>
    <property type="match status" value="1"/>
</dbReference>
<evidence type="ECO:0000256" key="2">
    <source>
        <dbReference type="ARBA" id="ARBA00022475"/>
    </source>
</evidence>
<feature type="domain" description="Protein kinase" evidence="3">
    <location>
        <begin position="17"/>
        <end position="320"/>
    </location>
</feature>
<evidence type="ECO:0000313" key="4">
    <source>
        <dbReference type="EMBL" id="ESQ37185.1"/>
    </source>
</evidence>
<gene>
    <name evidence="4" type="ORF">EUTSA_v10002608mg</name>
</gene>
<dbReference type="InterPro" id="IPR001245">
    <property type="entry name" value="Ser-Thr/Tyr_kinase_cat_dom"/>
</dbReference>
<evidence type="ECO:0000313" key="5">
    <source>
        <dbReference type="Proteomes" id="UP000030689"/>
    </source>
</evidence>
<evidence type="ECO:0000259" key="3">
    <source>
        <dbReference type="PROSITE" id="PS50011"/>
    </source>
</evidence>
<dbReference type="OrthoDB" id="1025215at2759"/>
<dbReference type="PANTHER" id="PTHR45621">
    <property type="entry name" value="OS01G0588500 PROTEIN-RELATED"/>
    <property type="match status" value="1"/>
</dbReference>
<dbReference type="GO" id="GO:0005886">
    <property type="term" value="C:plasma membrane"/>
    <property type="evidence" value="ECO:0007669"/>
    <property type="project" value="UniProtKB-SubCell"/>
</dbReference>
<dbReference type="Gene3D" id="3.30.200.20">
    <property type="entry name" value="Phosphorylase Kinase, domain 1"/>
    <property type="match status" value="1"/>
</dbReference>
<keyword evidence="5" id="KW-1185">Reference proteome</keyword>
<dbReference type="eggNOG" id="KOG1187">
    <property type="taxonomic scope" value="Eukaryota"/>
</dbReference>
<dbReference type="Proteomes" id="UP000030689">
    <property type="component" value="Unassembled WGS sequence"/>
</dbReference>
<dbReference type="OMA" id="CCEDDKI"/>
<dbReference type="InterPro" id="IPR050823">
    <property type="entry name" value="Plant_Ser_Thr_Prot_Kinase"/>
</dbReference>
<dbReference type="InterPro" id="IPR011009">
    <property type="entry name" value="Kinase-like_dom_sf"/>
</dbReference>
<reference evidence="4 5" key="1">
    <citation type="journal article" date="2013" name="Front. Plant Sci.">
        <title>The Reference Genome of the Halophytic Plant Eutrema salsugineum.</title>
        <authorList>
            <person name="Yang R."/>
            <person name="Jarvis D.E."/>
            <person name="Chen H."/>
            <person name="Beilstein M.A."/>
            <person name="Grimwood J."/>
            <person name="Jenkins J."/>
            <person name="Shu S."/>
            <person name="Prochnik S."/>
            <person name="Xin M."/>
            <person name="Ma C."/>
            <person name="Schmutz J."/>
            <person name="Wing R.A."/>
            <person name="Mitchell-Olds T."/>
            <person name="Schumaker K.S."/>
            <person name="Wang X."/>
        </authorList>
    </citation>
    <scope>NUCLEOTIDE SEQUENCE [LARGE SCALE GENOMIC DNA]</scope>
</reference>
<name>V4KH80_EUTSA</name>
<dbReference type="SUPFAM" id="SSF56112">
    <property type="entry name" value="Protein kinase-like (PK-like)"/>
    <property type="match status" value="1"/>
</dbReference>
<proteinExistence type="predicted"/>
<keyword evidence="2" id="KW-1003">Cell membrane</keyword>
<dbReference type="Pfam" id="PF07714">
    <property type="entry name" value="PK_Tyr_Ser-Thr"/>
    <property type="match status" value="1"/>
</dbReference>
<accession>V4KH80</accession>
<dbReference type="GO" id="GO:0005524">
    <property type="term" value="F:ATP binding"/>
    <property type="evidence" value="ECO:0007669"/>
    <property type="project" value="InterPro"/>
</dbReference>
<dbReference type="KEGG" id="eus:EUTSA_v10002608mg"/>
<dbReference type="Gramene" id="ESQ37185">
    <property type="protein sequence ID" value="ESQ37185"/>
    <property type="gene ID" value="EUTSA_v10002608mg"/>
</dbReference>
<dbReference type="GO" id="GO:0004672">
    <property type="term" value="F:protein kinase activity"/>
    <property type="evidence" value="ECO:0007669"/>
    <property type="project" value="InterPro"/>
</dbReference>
<dbReference type="Gene3D" id="1.10.510.10">
    <property type="entry name" value="Transferase(Phosphotransferase) domain 1"/>
    <property type="match status" value="1"/>
</dbReference>
<dbReference type="InterPro" id="IPR000719">
    <property type="entry name" value="Prot_kinase_dom"/>
</dbReference>
<dbReference type="AlphaFoldDB" id="V4KH80"/>
<sequence>MGNSLKSFKEQPHSTAYEPLISVSENENMRVFSFAELKKATKNFRRNMVVVDHGWSVRTFYKCYIDRTTFTLSRTDTGTAVSVMDCDSLPHTLHECEGQVKFLGQIYHPNLVKLLGYCCKDNKSNFLVFEYFHKGSLDRHIYGKEEALTWEIRVNIAIGIARGLVFIHSIKNIPLHQELRMHNIMLDEQNNAKLLYLVPNEQYLDDDERIIRGDVYNSPEWIKGDYVEAKTDVFTFGLILLALLTGSKSAVKKEITKRACVWTSLLSDDHKIGEIIDPRLGNNCPMNAVTQMGTLIRRCTKWDKIKRPLMQEVLDTLNYIAEIKD</sequence>
<keyword evidence="2" id="KW-0472">Membrane</keyword>